<evidence type="ECO:0000256" key="1">
    <source>
        <dbReference type="SAM" id="Phobius"/>
    </source>
</evidence>
<dbReference type="STRING" id="1678840.ATC1_131416"/>
<protein>
    <submittedName>
        <fullName evidence="2">Predicted membrane protein</fullName>
    </submittedName>
</protein>
<dbReference type="RefSeq" id="WP_062282607.1">
    <property type="nucleotide sequence ID" value="NZ_DF968181.1"/>
</dbReference>
<keyword evidence="1" id="KW-1133">Transmembrane helix</keyword>
<dbReference type="Pfam" id="PF09858">
    <property type="entry name" value="DUF2085"/>
    <property type="match status" value="1"/>
</dbReference>
<dbReference type="OrthoDB" id="152099at2"/>
<keyword evidence="1" id="KW-0812">Transmembrane</keyword>
<dbReference type="EMBL" id="DF968181">
    <property type="protein sequence ID" value="GAP41427.1"/>
    <property type="molecule type" value="Genomic_DNA"/>
</dbReference>
<evidence type="ECO:0000313" key="2">
    <source>
        <dbReference type="EMBL" id="GAP41427.1"/>
    </source>
</evidence>
<organism evidence="2">
    <name type="scientific">Flexilinea flocculi</name>
    <dbReference type="NCBI Taxonomy" id="1678840"/>
    <lineage>
        <taxon>Bacteria</taxon>
        <taxon>Bacillati</taxon>
        <taxon>Chloroflexota</taxon>
        <taxon>Anaerolineae</taxon>
        <taxon>Anaerolineales</taxon>
        <taxon>Anaerolineaceae</taxon>
        <taxon>Flexilinea</taxon>
    </lineage>
</organism>
<feature type="transmembrane region" description="Helical" evidence="1">
    <location>
        <begin position="12"/>
        <end position="34"/>
    </location>
</feature>
<dbReference type="InterPro" id="IPR019206">
    <property type="entry name" value="DUF2085_TM"/>
</dbReference>
<keyword evidence="1" id="KW-0472">Membrane</keyword>
<feature type="transmembrane region" description="Helical" evidence="1">
    <location>
        <begin position="119"/>
        <end position="135"/>
    </location>
</feature>
<reference evidence="2" key="1">
    <citation type="journal article" date="2015" name="Genome Announc.">
        <title>Draft Genome Sequence of Anaerolineae Strain TC1, a Novel Isolate from a Methanogenic Wastewater Treatment System.</title>
        <authorList>
            <person name="Matsuura N."/>
            <person name="Tourlousse D.M."/>
            <person name="Sun L."/>
            <person name="Toyonaga M."/>
            <person name="Kuroda K."/>
            <person name="Ohashi A."/>
            <person name="Cruz R."/>
            <person name="Yamaguchi T."/>
            <person name="Sekiguchi Y."/>
        </authorList>
    </citation>
    <scope>NUCLEOTIDE SEQUENCE [LARGE SCALE GENOMIC DNA]</scope>
    <source>
        <strain evidence="2">TC1</strain>
    </source>
</reference>
<keyword evidence="3" id="KW-1185">Reference proteome</keyword>
<feature type="transmembrane region" description="Helical" evidence="1">
    <location>
        <begin position="180"/>
        <end position="201"/>
    </location>
</feature>
<evidence type="ECO:0000313" key="3">
    <source>
        <dbReference type="Proteomes" id="UP000053370"/>
    </source>
</evidence>
<accession>A0A0S7BY87</accession>
<name>A0A0S7BY87_9CHLR</name>
<sequence>MDDKFSKFFRRFYILIFFTVFILYSGLAILAPVLMHYHFETPAKILYGGYRFMCHQLPYRSFFLFGEQYYYPLQEINQNKTILSFEEASGIESVDFKEIREFVGNSQMGYKVAICQRDLAIYLAIAVFCLLYFISNYRLPRIHWLVWLILGLLPMTWDGLTQMASHILPSLGPIRESTPIIRVLTGSSFGFFTAWFLFPYLEYVFLNQEKS</sequence>
<gene>
    <name evidence="2" type="ORF">ATC1_131416</name>
</gene>
<feature type="transmembrane region" description="Helical" evidence="1">
    <location>
        <begin position="142"/>
        <end position="160"/>
    </location>
</feature>
<proteinExistence type="predicted"/>
<dbReference type="AlphaFoldDB" id="A0A0S7BY87"/>
<dbReference type="Proteomes" id="UP000053370">
    <property type="component" value="Unassembled WGS sequence"/>
</dbReference>